<reference evidence="1 2" key="1">
    <citation type="submission" date="2016-11" db="EMBL/GenBank/DDBJ databases">
        <title>The macronuclear genome of Stentor coeruleus: a giant cell with tiny introns.</title>
        <authorList>
            <person name="Slabodnick M."/>
            <person name="Ruby J.G."/>
            <person name="Reiff S.B."/>
            <person name="Swart E.C."/>
            <person name="Gosai S."/>
            <person name="Prabakaran S."/>
            <person name="Witkowska E."/>
            <person name="Larue G.E."/>
            <person name="Fisher S."/>
            <person name="Freeman R.M."/>
            <person name="Gunawardena J."/>
            <person name="Chu W."/>
            <person name="Stover N.A."/>
            <person name="Gregory B.D."/>
            <person name="Nowacki M."/>
            <person name="Derisi J."/>
            <person name="Roy S.W."/>
            <person name="Marshall W.F."/>
            <person name="Sood P."/>
        </authorList>
    </citation>
    <scope>NUCLEOTIDE SEQUENCE [LARGE SCALE GENOMIC DNA]</scope>
    <source>
        <strain evidence="1">WM001</strain>
    </source>
</reference>
<keyword evidence="2" id="KW-1185">Reference proteome</keyword>
<dbReference type="Proteomes" id="UP000187209">
    <property type="component" value="Unassembled WGS sequence"/>
</dbReference>
<gene>
    <name evidence="1" type="ORF">SteCoe_32368</name>
</gene>
<dbReference type="AlphaFoldDB" id="A0A1R2AZ67"/>
<proteinExistence type="predicted"/>
<organism evidence="1 2">
    <name type="scientific">Stentor coeruleus</name>
    <dbReference type="NCBI Taxonomy" id="5963"/>
    <lineage>
        <taxon>Eukaryota</taxon>
        <taxon>Sar</taxon>
        <taxon>Alveolata</taxon>
        <taxon>Ciliophora</taxon>
        <taxon>Postciliodesmatophora</taxon>
        <taxon>Heterotrichea</taxon>
        <taxon>Heterotrichida</taxon>
        <taxon>Stentoridae</taxon>
        <taxon>Stentor</taxon>
    </lineage>
</organism>
<evidence type="ECO:0000313" key="2">
    <source>
        <dbReference type="Proteomes" id="UP000187209"/>
    </source>
</evidence>
<name>A0A1R2AZ67_9CILI</name>
<dbReference type="EMBL" id="MPUH01001155">
    <property type="protein sequence ID" value="OMJ69806.1"/>
    <property type="molecule type" value="Genomic_DNA"/>
</dbReference>
<sequence>MSQISFSSNSLSSYHKENYDLIGEVINLSSERKEIIKCIPTAEENHLSNIQSLVEFENIQEIHSDVSLKYFVSKNSQVFEESGGEVGEGQGFHCESFYDVLFEEFIQDDICKNYIYYN</sequence>
<protein>
    <submittedName>
        <fullName evidence="1">Uncharacterized protein</fullName>
    </submittedName>
</protein>
<accession>A0A1R2AZ67</accession>
<evidence type="ECO:0000313" key="1">
    <source>
        <dbReference type="EMBL" id="OMJ69806.1"/>
    </source>
</evidence>
<comment type="caution">
    <text evidence="1">The sequence shown here is derived from an EMBL/GenBank/DDBJ whole genome shotgun (WGS) entry which is preliminary data.</text>
</comment>